<protein>
    <recommendedName>
        <fullName evidence="3">LTD domain-containing protein</fullName>
    </recommendedName>
</protein>
<feature type="domain" description="LTD" evidence="3">
    <location>
        <begin position="55"/>
        <end position="174"/>
    </location>
</feature>
<organism evidence="4 5">
    <name type="scientific">Candidatus Adlerbacteria bacterium RIFCSPHIGHO2_12_FULL_53_18</name>
    <dbReference type="NCBI Taxonomy" id="1797242"/>
    <lineage>
        <taxon>Bacteria</taxon>
        <taxon>Candidatus Adleribacteriota</taxon>
    </lineage>
</organism>
<keyword evidence="2" id="KW-0732">Signal</keyword>
<feature type="compositionally biased region" description="Polar residues" evidence="1">
    <location>
        <begin position="187"/>
        <end position="203"/>
    </location>
</feature>
<dbReference type="AlphaFoldDB" id="A0A1F4XRL0"/>
<feature type="compositionally biased region" description="Acidic residues" evidence="1">
    <location>
        <begin position="287"/>
        <end position="299"/>
    </location>
</feature>
<dbReference type="InterPro" id="IPR001322">
    <property type="entry name" value="Lamin_tail_dom"/>
</dbReference>
<feature type="signal peptide" evidence="2">
    <location>
        <begin position="1"/>
        <end position="24"/>
    </location>
</feature>
<comment type="caution">
    <text evidence="4">The sequence shown here is derived from an EMBL/GenBank/DDBJ whole genome shotgun (WGS) entry which is preliminary data.</text>
</comment>
<accession>A0A1F4XRL0</accession>
<dbReference type="EMBL" id="MEWW01000017">
    <property type="protein sequence ID" value="OGC84352.1"/>
    <property type="molecule type" value="Genomic_DNA"/>
</dbReference>
<dbReference type="InterPro" id="IPR036415">
    <property type="entry name" value="Lamin_tail_dom_sf"/>
</dbReference>
<feature type="region of interest" description="Disordered" evidence="1">
    <location>
        <begin position="246"/>
        <end position="358"/>
    </location>
</feature>
<dbReference type="Pfam" id="PF00932">
    <property type="entry name" value="LTD"/>
    <property type="match status" value="1"/>
</dbReference>
<gene>
    <name evidence="4" type="ORF">A3F55_01635</name>
</gene>
<feature type="region of interest" description="Disordered" evidence="1">
    <location>
        <begin position="173"/>
        <end position="204"/>
    </location>
</feature>
<name>A0A1F4XRL0_9BACT</name>
<evidence type="ECO:0000256" key="1">
    <source>
        <dbReference type="SAM" id="MobiDB-lite"/>
    </source>
</evidence>
<reference evidence="4 5" key="1">
    <citation type="journal article" date="2016" name="Nat. Commun.">
        <title>Thousands of microbial genomes shed light on interconnected biogeochemical processes in an aquifer system.</title>
        <authorList>
            <person name="Anantharaman K."/>
            <person name="Brown C.T."/>
            <person name="Hug L.A."/>
            <person name="Sharon I."/>
            <person name="Castelle C.J."/>
            <person name="Probst A.J."/>
            <person name="Thomas B.C."/>
            <person name="Singh A."/>
            <person name="Wilkins M.J."/>
            <person name="Karaoz U."/>
            <person name="Brodie E.L."/>
            <person name="Williams K.H."/>
            <person name="Hubbard S.S."/>
            <person name="Banfield J.F."/>
        </authorList>
    </citation>
    <scope>NUCLEOTIDE SEQUENCE [LARGE SCALE GENOMIC DNA]</scope>
</reference>
<evidence type="ECO:0000313" key="4">
    <source>
        <dbReference type="EMBL" id="OGC84352.1"/>
    </source>
</evidence>
<evidence type="ECO:0000313" key="5">
    <source>
        <dbReference type="Proteomes" id="UP000178091"/>
    </source>
</evidence>
<sequence length="358" mass="37675">MIFYRRHTHIIPTLMLCAAALLPAQPLITNSAYGDTETSVGNIFQAGVWGGISTEPDPFDIVLNEFLPNPDSTANGLNFGDDNDSNPLGEWVELYNKGDVAQDLAGWYLEDASGGGGNTQAVISGSNTDTGGTIIAVHGWLVVFMNKTTLNNTGDEIHLFTPTDVEVDSVVYDDPSNACELPPTPGDENSTSTPTGTPDNSPNADCIANQVAPNKSYARIPDGTGAWIDPIPTPGAPNILDEESAEALGQSGGGAEAAAAEPELEVEVSNEPLEITEPASSTPSNEPEFEVEVSDEPLEVVEPTPEPAPTEDPAPEETVEEEPTPESEPDPEPEPEPEPEVEEAPAEVAPEPAPASEE</sequence>
<dbReference type="Proteomes" id="UP000178091">
    <property type="component" value="Unassembled WGS sequence"/>
</dbReference>
<evidence type="ECO:0000259" key="3">
    <source>
        <dbReference type="PROSITE" id="PS51841"/>
    </source>
</evidence>
<feature type="chain" id="PRO_5009515417" description="LTD domain-containing protein" evidence="2">
    <location>
        <begin position="25"/>
        <end position="358"/>
    </location>
</feature>
<dbReference type="Gene3D" id="2.60.40.1260">
    <property type="entry name" value="Lamin Tail domain"/>
    <property type="match status" value="1"/>
</dbReference>
<feature type="compositionally biased region" description="Acidic residues" evidence="1">
    <location>
        <begin position="313"/>
        <end position="345"/>
    </location>
</feature>
<dbReference type="PROSITE" id="PS51841">
    <property type="entry name" value="LTD"/>
    <property type="match status" value="1"/>
</dbReference>
<proteinExistence type="predicted"/>
<dbReference type="SUPFAM" id="SSF74853">
    <property type="entry name" value="Lamin A/C globular tail domain"/>
    <property type="match status" value="1"/>
</dbReference>
<evidence type="ECO:0000256" key="2">
    <source>
        <dbReference type="SAM" id="SignalP"/>
    </source>
</evidence>